<sequence length="59" mass="6985">MMTDKQLLQLTKNELLNEYRKLEESMNNKEGSSNLSLEEAIKVVEQHNMIVKQKTSYHF</sequence>
<proteinExistence type="predicted"/>
<evidence type="ECO:0000313" key="2">
    <source>
        <dbReference type="EMBL" id="QOI68889.1"/>
    </source>
</evidence>
<name>A0A7L8ZIK8_9CAUD</name>
<reference evidence="2 3" key="1">
    <citation type="submission" date="2020-08" db="EMBL/GenBank/DDBJ databases">
        <authorList>
            <person name="Canfield G.S."/>
            <person name="Duerkop B.A."/>
        </authorList>
    </citation>
    <scope>NUCLEOTIDE SEQUENCE [LARGE SCALE GENOMIC DNA]</scope>
</reference>
<gene>
    <name evidence="2" type="ORF">phi9184_ORF070</name>
</gene>
<accession>A0A7L8ZIK8</accession>
<keyword evidence="1" id="KW-0175">Coiled coil</keyword>
<keyword evidence="3" id="KW-1185">Reference proteome</keyword>
<dbReference type="Proteomes" id="UP000593991">
    <property type="component" value="Segment"/>
</dbReference>
<evidence type="ECO:0000313" key="3">
    <source>
        <dbReference type="Proteomes" id="UP000593991"/>
    </source>
</evidence>
<protein>
    <submittedName>
        <fullName evidence="2">Uncharacterized protein</fullName>
    </submittedName>
</protein>
<organism evidence="2 3">
    <name type="scientific">Enterococcus phage 9184</name>
    <dbReference type="NCBI Taxonomy" id="2763103"/>
    <lineage>
        <taxon>Viruses</taxon>
        <taxon>Duplodnaviria</taxon>
        <taxon>Heunggongvirae</taxon>
        <taxon>Uroviricota</taxon>
        <taxon>Caudoviricetes</taxon>
        <taxon>Thiercelinvirus</taxon>
        <taxon>Thiercelinvirus v9184</taxon>
    </lineage>
</organism>
<dbReference type="EMBL" id="MT939242">
    <property type="protein sequence ID" value="QOI68889.1"/>
    <property type="molecule type" value="Genomic_DNA"/>
</dbReference>
<evidence type="ECO:0000256" key="1">
    <source>
        <dbReference type="SAM" id="Coils"/>
    </source>
</evidence>
<feature type="coiled-coil region" evidence="1">
    <location>
        <begin position="5"/>
        <end position="32"/>
    </location>
</feature>